<evidence type="ECO:0000313" key="26">
    <source>
        <dbReference type="RefSeq" id="XP_026683628.1"/>
    </source>
</evidence>
<sequence>MLRTLFFCVLIVVGGVLAKEKHKTEEASSVVPPTLPPHETTSTSTTTTTTTTTTSTTEKPTTTSTTEKPTTTSTTEKPTTTSTTEKPTTTSTVKPSTTPVPPTPSPTPQPANQVGVWNVTEVVNNKTSACIVASMAVNITVHYEKVDPKNASLQWNATQVFSVPASAKASGTCGNTSQSLILSWTIDNATLSLKFQFDQNNQSAFMLSSVLECHPSVLCASFRQGLGYLRQHFTVSNSLLDY</sequence>
<evidence type="ECO:0000256" key="21">
    <source>
        <dbReference type="PROSITE-ProRule" id="PRU00740"/>
    </source>
</evidence>
<keyword evidence="7 21" id="KW-0812">Transmembrane</keyword>
<feature type="chain" id="PRO_5018242219" description="Lysosome-associated membrane glycoprotein 5" evidence="23">
    <location>
        <begin position="19"/>
        <end position="242"/>
    </location>
</feature>
<dbReference type="GO" id="GO:0005765">
    <property type="term" value="C:lysosomal membrane"/>
    <property type="evidence" value="ECO:0007669"/>
    <property type="project" value="TreeGrafter"/>
</dbReference>
<comment type="function">
    <text evidence="17">Plays a role in short-term synaptic plasticity in a subset of GABAergic neurons in the brain.</text>
</comment>
<evidence type="ECO:0000256" key="7">
    <source>
        <dbReference type="ARBA" id="ARBA00022692"/>
    </source>
</evidence>
<evidence type="ECO:0000256" key="19">
    <source>
        <dbReference type="ARBA" id="ARBA00074379"/>
    </source>
</evidence>
<accession>A0A3Q0J9J9</accession>
<dbReference type="Gene3D" id="2.40.160.110">
    <property type="match status" value="1"/>
</dbReference>
<keyword evidence="11" id="KW-0770">Synapse</keyword>
<feature type="domain" description="Lysosome-associated membrane glycoprotein 2-like luminal" evidence="24">
    <location>
        <begin position="123"/>
        <end position="210"/>
    </location>
</feature>
<dbReference type="PROSITE" id="PS00310">
    <property type="entry name" value="LAMP_1"/>
    <property type="match status" value="1"/>
</dbReference>
<evidence type="ECO:0000256" key="5">
    <source>
        <dbReference type="ARBA" id="ARBA00009644"/>
    </source>
</evidence>
<dbReference type="STRING" id="121845.A0A3Q0J9J9"/>
<comment type="subcellular location">
    <subcellularLocation>
        <location evidence="4">Cell projection</location>
        <location evidence="4">Dendrite</location>
    </subcellularLocation>
    <subcellularLocation>
        <location evidence="18">Cell projection</location>
        <location evidence="18">Growth cone membrane</location>
        <topology evidence="18">Single-pass type I membrane protein</topology>
    </subcellularLocation>
    <subcellularLocation>
        <location evidence="16">Cytoplasmic vesicle</location>
        <location evidence="16">Secretory vesicle</location>
        <location evidence="16">Synaptic vesicle membrane</location>
        <topology evidence="16">Single-pass type I membrane protein</topology>
    </subcellularLocation>
    <subcellularLocation>
        <location evidence="2">Early endosome membrane</location>
        <topology evidence="2">Single-pass type I membrane protein</topology>
    </subcellularLocation>
    <subcellularLocation>
        <location evidence="1">Endoplasmic reticulum-Golgi intermediate compartment membrane</location>
        <topology evidence="1">Single-pass type I membrane protein</topology>
    </subcellularLocation>
    <subcellularLocation>
        <location evidence="21">Membrane</location>
        <topology evidence="21">Single-pass type I membrane protein</topology>
    </subcellularLocation>
    <subcellularLocation>
        <location evidence="3">Recycling endosome</location>
    </subcellularLocation>
</comment>
<keyword evidence="8 23" id="KW-0732">Signal</keyword>
<evidence type="ECO:0000256" key="16">
    <source>
        <dbReference type="ARBA" id="ARBA00029428"/>
    </source>
</evidence>
<evidence type="ECO:0000256" key="4">
    <source>
        <dbReference type="ARBA" id="ARBA00004279"/>
    </source>
</evidence>
<dbReference type="PROSITE" id="PS51407">
    <property type="entry name" value="LAMP_3"/>
    <property type="match status" value="1"/>
</dbReference>
<gene>
    <name evidence="26" type="primary">LOC113469842</name>
</gene>
<evidence type="ECO:0000256" key="1">
    <source>
        <dbReference type="ARBA" id="ARBA00004151"/>
    </source>
</evidence>
<dbReference type="RefSeq" id="XP_026683628.1">
    <property type="nucleotide sequence ID" value="XM_026827827.1"/>
</dbReference>
<evidence type="ECO:0000256" key="13">
    <source>
        <dbReference type="ARBA" id="ARBA00023180"/>
    </source>
</evidence>
<evidence type="ECO:0000256" key="15">
    <source>
        <dbReference type="ARBA" id="ARBA00023329"/>
    </source>
</evidence>
<dbReference type="GO" id="GO:0072594">
    <property type="term" value="P:establishment of protein localization to organelle"/>
    <property type="evidence" value="ECO:0007669"/>
    <property type="project" value="TreeGrafter"/>
</dbReference>
<keyword evidence="6" id="KW-1003">Cell membrane</keyword>
<evidence type="ECO:0000256" key="22">
    <source>
        <dbReference type="SAM" id="MobiDB-lite"/>
    </source>
</evidence>
<feature type="compositionally biased region" description="Pro residues" evidence="22">
    <location>
        <begin position="98"/>
        <end position="109"/>
    </location>
</feature>
<name>A0A3Q0J9J9_DIACI</name>
<dbReference type="InterPro" id="IPR002000">
    <property type="entry name" value="Lysosome-assoc_membr_glycop"/>
</dbReference>
<dbReference type="InterPro" id="IPR018134">
    <property type="entry name" value="LAMP_CS"/>
</dbReference>
<evidence type="ECO:0000256" key="2">
    <source>
        <dbReference type="ARBA" id="ARBA00004158"/>
    </source>
</evidence>
<feature type="region of interest" description="Disordered" evidence="22">
    <location>
        <begin position="21"/>
        <end position="112"/>
    </location>
</feature>
<evidence type="ECO:0000256" key="14">
    <source>
        <dbReference type="ARBA" id="ARBA00023273"/>
    </source>
</evidence>
<keyword evidence="13" id="KW-0325">Glycoprotein</keyword>
<feature type="signal peptide" evidence="23">
    <location>
        <begin position="1"/>
        <end position="18"/>
    </location>
</feature>
<dbReference type="Pfam" id="PF01299">
    <property type="entry name" value="Lamp2-like_luminal"/>
    <property type="match status" value="1"/>
</dbReference>
<feature type="compositionally biased region" description="Low complexity" evidence="22">
    <location>
        <begin position="37"/>
        <end position="97"/>
    </location>
</feature>
<keyword evidence="9" id="KW-0967">Endosome</keyword>
<protein>
    <recommendedName>
        <fullName evidence="19">Lysosome-associated membrane glycoprotein 5</fullName>
    </recommendedName>
    <alternativeName>
        <fullName evidence="20">Lysosome-associated membrane protein 5</fullName>
    </alternativeName>
</protein>
<keyword evidence="10" id="KW-1133">Transmembrane helix</keyword>
<evidence type="ECO:0000256" key="11">
    <source>
        <dbReference type="ARBA" id="ARBA00023018"/>
    </source>
</evidence>
<dbReference type="GO" id="GO:0005886">
    <property type="term" value="C:plasma membrane"/>
    <property type="evidence" value="ECO:0007669"/>
    <property type="project" value="UniProtKB-SubCell"/>
</dbReference>
<evidence type="ECO:0000256" key="3">
    <source>
        <dbReference type="ARBA" id="ARBA00004172"/>
    </source>
</evidence>
<proteinExistence type="inferred from homology"/>
<dbReference type="GO" id="GO:0031902">
    <property type="term" value="C:late endosome membrane"/>
    <property type="evidence" value="ECO:0007669"/>
    <property type="project" value="TreeGrafter"/>
</dbReference>
<evidence type="ECO:0000256" key="6">
    <source>
        <dbReference type="ARBA" id="ARBA00022475"/>
    </source>
</evidence>
<dbReference type="PaxDb" id="121845-A0A3Q0J9J9"/>
<dbReference type="KEGG" id="dci:113469842"/>
<evidence type="ECO:0000256" key="8">
    <source>
        <dbReference type="ARBA" id="ARBA00022729"/>
    </source>
</evidence>
<dbReference type="AlphaFoldDB" id="A0A3Q0J9J9"/>
<dbReference type="PANTHER" id="PTHR11506:SF35">
    <property type="entry name" value="LYSOSOME-ASSOCIATED MEMBRANE GLYCOPROTEIN 5"/>
    <property type="match status" value="1"/>
</dbReference>
<comment type="caution">
    <text evidence="21">Lacks conserved residue(s) required for the propagation of feature annotation.</text>
</comment>
<evidence type="ECO:0000259" key="24">
    <source>
        <dbReference type="Pfam" id="PF01299"/>
    </source>
</evidence>
<evidence type="ECO:0000256" key="18">
    <source>
        <dbReference type="ARBA" id="ARBA00060492"/>
    </source>
</evidence>
<dbReference type="InterPro" id="IPR048528">
    <property type="entry name" value="Lamp2-like_luminal"/>
</dbReference>
<evidence type="ECO:0000313" key="25">
    <source>
        <dbReference type="Proteomes" id="UP000079169"/>
    </source>
</evidence>
<dbReference type="PANTHER" id="PTHR11506">
    <property type="entry name" value="LYSOSOME-ASSOCIATED MEMBRANE GLYCOPROTEIN"/>
    <property type="match status" value="1"/>
</dbReference>
<comment type="similarity">
    <text evidence="5 21">Belongs to the LAMP family.</text>
</comment>
<keyword evidence="15" id="KW-0968">Cytoplasmic vesicle</keyword>
<evidence type="ECO:0000256" key="20">
    <source>
        <dbReference type="ARBA" id="ARBA00076257"/>
    </source>
</evidence>
<reference evidence="26" key="1">
    <citation type="submission" date="2025-08" db="UniProtKB">
        <authorList>
            <consortium name="RefSeq"/>
        </authorList>
    </citation>
    <scope>IDENTIFICATION</scope>
</reference>
<keyword evidence="25" id="KW-1185">Reference proteome</keyword>
<evidence type="ECO:0000256" key="12">
    <source>
        <dbReference type="ARBA" id="ARBA00023136"/>
    </source>
</evidence>
<evidence type="ECO:0000256" key="23">
    <source>
        <dbReference type="SAM" id="SignalP"/>
    </source>
</evidence>
<organism evidence="25 26">
    <name type="scientific">Diaphorina citri</name>
    <name type="common">Asian citrus psyllid</name>
    <dbReference type="NCBI Taxonomy" id="121845"/>
    <lineage>
        <taxon>Eukaryota</taxon>
        <taxon>Metazoa</taxon>
        <taxon>Ecdysozoa</taxon>
        <taxon>Arthropoda</taxon>
        <taxon>Hexapoda</taxon>
        <taxon>Insecta</taxon>
        <taxon>Pterygota</taxon>
        <taxon>Neoptera</taxon>
        <taxon>Paraneoptera</taxon>
        <taxon>Hemiptera</taxon>
        <taxon>Sternorrhyncha</taxon>
        <taxon>Psylloidea</taxon>
        <taxon>Psyllidae</taxon>
        <taxon>Diaphorininae</taxon>
        <taxon>Diaphorina</taxon>
    </lineage>
</organism>
<evidence type="ECO:0000256" key="17">
    <source>
        <dbReference type="ARBA" id="ARBA00053950"/>
    </source>
</evidence>
<keyword evidence="14" id="KW-0966">Cell projection</keyword>
<evidence type="ECO:0000256" key="10">
    <source>
        <dbReference type="ARBA" id="ARBA00022989"/>
    </source>
</evidence>
<dbReference type="GeneID" id="113469842"/>
<dbReference type="Proteomes" id="UP000079169">
    <property type="component" value="Unplaced"/>
</dbReference>
<keyword evidence="12 21" id="KW-0472">Membrane</keyword>
<evidence type="ECO:0000256" key="9">
    <source>
        <dbReference type="ARBA" id="ARBA00022753"/>
    </source>
</evidence>